<sequence>MREGVWTQLRVDQGTEFVLTTFIQDCLAEYRPEQNCAPWVATSSVHNLRIERIWPEVNQRVNYPLKRVVVAMHEQGLIHMQDDVEKFCVSMVLIKVARIGVQRFMSSWNNHHMRASIGRPGATGTPEQCFQQNNRVASLMHVHVPTTEELVHLYQQRGGRIESSGRFGWDPIGDDMQLVHERQRRLELNFPSYEECFNSAVRGDNQPLQQTIIGCIRITFNIVNTL</sequence>
<dbReference type="OrthoDB" id="5952813at2759"/>
<dbReference type="Proteomes" id="UP000887568">
    <property type="component" value="Unplaced"/>
</dbReference>
<dbReference type="InterPro" id="IPR058913">
    <property type="entry name" value="Integrase_dom_put"/>
</dbReference>
<dbReference type="Pfam" id="PF24764">
    <property type="entry name" value="rva_4"/>
    <property type="match status" value="1"/>
</dbReference>
<protein>
    <recommendedName>
        <fullName evidence="1">Integrase core domain-containing protein</fullName>
    </recommendedName>
</protein>
<dbReference type="OMA" id="GCIRITF"/>
<evidence type="ECO:0000313" key="2">
    <source>
        <dbReference type="EnsemblMetazoa" id="XP_038062428.1"/>
    </source>
</evidence>
<organism evidence="2 3">
    <name type="scientific">Patiria miniata</name>
    <name type="common">Bat star</name>
    <name type="synonym">Asterina miniata</name>
    <dbReference type="NCBI Taxonomy" id="46514"/>
    <lineage>
        <taxon>Eukaryota</taxon>
        <taxon>Metazoa</taxon>
        <taxon>Echinodermata</taxon>
        <taxon>Eleutherozoa</taxon>
        <taxon>Asterozoa</taxon>
        <taxon>Asteroidea</taxon>
        <taxon>Valvatacea</taxon>
        <taxon>Valvatida</taxon>
        <taxon>Asterinidae</taxon>
        <taxon>Patiria</taxon>
    </lineage>
</organism>
<evidence type="ECO:0000259" key="1">
    <source>
        <dbReference type="Pfam" id="PF24764"/>
    </source>
</evidence>
<proteinExistence type="predicted"/>
<dbReference type="EnsemblMetazoa" id="XM_038206500.1">
    <property type="protein sequence ID" value="XP_038062428.1"/>
    <property type="gene ID" value="LOC119732922"/>
</dbReference>
<feature type="domain" description="Integrase core" evidence="1">
    <location>
        <begin position="4"/>
        <end position="131"/>
    </location>
</feature>
<accession>A0A914AFD0</accession>
<dbReference type="RefSeq" id="XP_038062428.1">
    <property type="nucleotide sequence ID" value="XM_038206500.1"/>
</dbReference>
<evidence type="ECO:0000313" key="3">
    <source>
        <dbReference type="Proteomes" id="UP000887568"/>
    </source>
</evidence>
<name>A0A914AFD0_PATMI</name>
<dbReference type="GeneID" id="119732922"/>
<keyword evidence="3" id="KW-1185">Reference proteome</keyword>
<dbReference type="AlphaFoldDB" id="A0A914AFD0"/>
<reference evidence="2" key="1">
    <citation type="submission" date="2022-11" db="UniProtKB">
        <authorList>
            <consortium name="EnsemblMetazoa"/>
        </authorList>
    </citation>
    <scope>IDENTIFICATION</scope>
</reference>